<dbReference type="Pfam" id="PF00903">
    <property type="entry name" value="Glyoxalase"/>
    <property type="match status" value="1"/>
</dbReference>
<evidence type="ECO:0000313" key="2">
    <source>
        <dbReference type="EMBL" id="AHH17567.1"/>
    </source>
</evidence>
<dbReference type="HOGENOM" id="CLU_115432_0_0_11"/>
<dbReference type="InterPro" id="IPR037523">
    <property type="entry name" value="VOC_core"/>
</dbReference>
<organism evidence="2 3">
    <name type="scientific">Nocardia nova SH22a</name>
    <dbReference type="NCBI Taxonomy" id="1415166"/>
    <lineage>
        <taxon>Bacteria</taxon>
        <taxon>Bacillati</taxon>
        <taxon>Actinomycetota</taxon>
        <taxon>Actinomycetes</taxon>
        <taxon>Mycobacteriales</taxon>
        <taxon>Nocardiaceae</taxon>
        <taxon>Nocardia</taxon>
    </lineage>
</organism>
<dbReference type="Proteomes" id="UP000019150">
    <property type="component" value="Chromosome"/>
</dbReference>
<sequence>MIKGKITNMKLVVSDLERSLDFYKSVFGLEVGARLDFTGPDVTEVMLDGPDGTRILVLLHSDLMPAPKPIPGYAPLVVQVDDIATAKSGIEKAGYEVAVGPLEFGPVGIVMVADPDGYLIEIVAGDPNAVQGPPAGTKIPHPIPQIHG</sequence>
<dbReference type="SUPFAM" id="SSF54593">
    <property type="entry name" value="Glyoxalase/Bleomycin resistance protein/Dihydroxybiphenyl dioxygenase"/>
    <property type="match status" value="1"/>
</dbReference>
<evidence type="ECO:0000259" key="1">
    <source>
        <dbReference type="PROSITE" id="PS51819"/>
    </source>
</evidence>
<name>W5TEB4_9NOCA</name>
<dbReference type="EMBL" id="CP006850">
    <property type="protein sequence ID" value="AHH17567.1"/>
    <property type="molecule type" value="Genomic_DNA"/>
</dbReference>
<reference evidence="2 3" key="1">
    <citation type="journal article" date="2014" name="Appl. Environ. Microbiol.">
        <title>Insights into the Microbial Degradation of Rubber and Gutta-Percha by Analysis of the Complete Genome of Nocardia nova SH22a.</title>
        <authorList>
            <person name="Luo Q."/>
            <person name="Hiessl S."/>
            <person name="Poehlein A."/>
            <person name="Daniel R."/>
            <person name="Steinbuchel A."/>
        </authorList>
    </citation>
    <scope>NUCLEOTIDE SEQUENCE [LARGE SCALE GENOMIC DNA]</scope>
    <source>
        <strain evidence="2">SH22a</strain>
    </source>
</reference>
<dbReference type="STRING" id="1415166.NONO_c27750"/>
<dbReference type="KEGG" id="nno:NONO_c27750"/>
<dbReference type="RefSeq" id="WP_025349035.1">
    <property type="nucleotide sequence ID" value="NZ_CP006850.1"/>
</dbReference>
<feature type="domain" description="VOC" evidence="1">
    <location>
        <begin position="5"/>
        <end position="125"/>
    </location>
</feature>
<evidence type="ECO:0000313" key="3">
    <source>
        <dbReference type="Proteomes" id="UP000019150"/>
    </source>
</evidence>
<dbReference type="PROSITE" id="PS51819">
    <property type="entry name" value="VOC"/>
    <property type="match status" value="1"/>
</dbReference>
<dbReference type="PATRIC" id="fig|1415166.3.peg.2845"/>
<keyword evidence="3" id="KW-1185">Reference proteome</keyword>
<dbReference type="InterPro" id="IPR029068">
    <property type="entry name" value="Glyas_Bleomycin-R_OHBP_Dase"/>
</dbReference>
<accession>W5TEB4</accession>
<dbReference type="Gene3D" id="3.10.180.10">
    <property type="entry name" value="2,3-Dihydroxybiphenyl 1,2-Dioxygenase, domain 1"/>
    <property type="match status" value="1"/>
</dbReference>
<gene>
    <name evidence="2" type="ORF">NONO_c27750</name>
</gene>
<dbReference type="InterPro" id="IPR004360">
    <property type="entry name" value="Glyas_Fos-R_dOase_dom"/>
</dbReference>
<dbReference type="eggNOG" id="COG0346">
    <property type="taxonomic scope" value="Bacteria"/>
</dbReference>
<proteinExistence type="predicted"/>
<dbReference type="AlphaFoldDB" id="W5TEB4"/>
<dbReference type="OrthoDB" id="115162at2"/>
<protein>
    <submittedName>
        <fullName evidence="2">Glyoxalase</fullName>
    </submittedName>
</protein>